<dbReference type="Pfam" id="PF07731">
    <property type="entry name" value="Cu-oxidase_2"/>
    <property type="match status" value="1"/>
</dbReference>
<reference evidence="3 4" key="1">
    <citation type="submission" date="2017-07" db="EMBL/GenBank/DDBJ databases">
        <title>Draft Genome Sequences of Select Purple Nonsulfur Bacteria.</title>
        <authorList>
            <person name="Lasarre B."/>
            <person name="Mckinlay J.B."/>
        </authorList>
    </citation>
    <scope>NUCLEOTIDE SEQUENCE [LARGE SCALE GENOMIC DNA]</scope>
    <source>
        <strain evidence="3 4">DSM 11907</strain>
    </source>
</reference>
<dbReference type="CDD" id="cd13891">
    <property type="entry name" value="CuRO_3_CotA_like"/>
    <property type="match status" value="1"/>
</dbReference>
<feature type="domain" description="Plastocyanin-like" evidence="2">
    <location>
        <begin position="533"/>
        <end position="636"/>
    </location>
</feature>
<evidence type="ECO:0000313" key="4">
    <source>
        <dbReference type="Proteomes" id="UP000248863"/>
    </source>
</evidence>
<evidence type="ECO:0000259" key="2">
    <source>
        <dbReference type="Pfam" id="PF07731"/>
    </source>
</evidence>
<comment type="caution">
    <text evidence="3">The sequence shown here is derived from an EMBL/GenBank/DDBJ whole genome shotgun (WGS) entry which is preliminary data.</text>
</comment>
<dbReference type="EMBL" id="NPEU01000369">
    <property type="protein sequence ID" value="RAI33304.1"/>
    <property type="molecule type" value="Genomic_DNA"/>
</dbReference>
<dbReference type="GO" id="GO:0005507">
    <property type="term" value="F:copper ion binding"/>
    <property type="evidence" value="ECO:0007669"/>
    <property type="project" value="InterPro"/>
</dbReference>
<feature type="region of interest" description="Disordered" evidence="1">
    <location>
        <begin position="570"/>
        <end position="592"/>
    </location>
</feature>
<name>A0A327K5X1_9BRAD</name>
<accession>A0A327K5X1</accession>
<dbReference type="Proteomes" id="UP000248863">
    <property type="component" value="Unassembled WGS sequence"/>
</dbReference>
<dbReference type="SUPFAM" id="SSF49503">
    <property type="entry name" value="Cupredoxins"/>
    <property type="match status" value="3"/>
</dbReference>
<feature type="region of interest" description="Disordered" evidence="1">
    <location>
        <begin position="630"/>
        <end position="649"/>
    </location>
</feature>
<feature type="region of interest" description="Disordered" evidence="1">
    <location>
        <begin position="425"/>
        <end position="446"/>
    </location>
</feature>
<dbReference type="InterPro" id="IPR006311">
    <property type="entry name" value="TAT_signal"/>
</dbReference>
<dbReference type="RefSeq" id="WP_111359378.1">
    <property type="nucleotide sequence ID" value="NZ_NHSK01000178.1"/>
</dbReference>
<dbReference type="CDD" id="cd13868">
    <property type="entry name" value="CuRO_2_CotA_like"/>
    <property type="match status" value="1"/>
</dbReference>
<dbReference type="InterPro" id="IPR008972">
    <property type="entry name" value="Cupredoxin"/>
</dbReference>
<dbReference type="AlphaFoldDB" id="A0A327K5X1"/>
<evidence type="ECO:0000256" key="1">
    <source>
        <dbReference type="SAM" id="MobiDB-lite"/>
    </source>
</evidence>
<keyword evidence="4" id="KW-1185">Reference proteome</keyword>
<organism evidence="3 4">
    <name type="scientific">Rhodoplanes elegans</name>
    <dbReference type="NCBI Taxonomy" id="29408"/>
    <lineage>
        <taxon>Bacteria</taxon>
        <taxon>Pseudomonadati</taxon>
        <taxon>Pseudomonadota</taxon>
        <taxon>Alphaproteobacteria</taxon>
        <taxon>Hyphomicrobiales</taxon>
        <taxon>Nitrobacteraceae</taxon>
        <taxon>Rhodoplanes</taxon>
    </lineage>
</organism>
<dbReference type="GO" id="GO:0016491">
    <property type="term" value="F:oxidoreductase activity"/>
    <property type="evidence" value="ECO:0007669"/>
    <property type="project" value="InterPro"/>
</dbReference>
<protein>
    <recommendedName>
        <fullName evidence="2">Plastocyanin-like domain-containing protein</fullName>
    </recommendedName>
</protein>
<dbReference type="CDD" id="cd13844">
    <property type="entry name" value="CuRO_1_BOD_CotA_like"/>
    <property type="match status" value="1"/>
</dbReference>
<proteinExistence type="predicted"/>
<dbReference type="OrthoDB" id="9757546at2"/>
<sequence length="649" mass="71918">MPIDRRAFLAYGAGTSLGLFVQDPFGRSRAIAGPVMGGSLRVDRVERFAMPLAVPKAMPRSGPNTYRIAARQQRQQMLPPPFGRTTLWCYGAEGHDDSFASPAATIEATRGTPIEITWINDLMTAERRFRPHLLPVDPTLHWANPGGRRDTRPTFTATPGPYRGPVPLVTHVHGMEAVEDWSDGYPEAWVLPDAVDLPEGFAPVGTWYDFFWAKSGRSDWGAGRVTYRYPNSQRPGMLWYHDHTLGLTRLNVYAGLAGLYLIRSDDPADHPRVAGDGTTAVLPAGALEIPLAITDRSFNADGSLYYPDSRRLFDGYAGPFIPASDVAPIWVPEFLGNVMVVNGRAWPRCEVEPRRYRLRVLNACNARVLILRFADPKVEVWQIGTEGGFLRAPVKLRDVLLAPAERADLIVDFSRLAPGSRVTLRNLGPDAPYKGEPDEDPAERRSTGQVMQFRVVPATGPDNTTPPARLALPPIAALPEPVRERALALVEQMAPSRKGEVPHEAALATFDPGLGRDRGVTLRHWADPVTENPAPGDTEVWAFHNLTGDAHPMHVHDVLFQVVDRRALDDETGRPEGPARPPRPEEDGWKDTVIARPGEVTRVRMRFAKAGQFVWHCHMVEHEDNEMMRPFRVGPEQPGEPQDHGAPKT</sequence>
<dbReference type="PANTHER" id="PTHR48267:SF1">
    <property type="entry name" value="BILIRUBIN OXIDASE"/>
    <property type="match status" value="1"/>
</dbReference>
<dbReference type="Gene3D" id="2.60.40.420">
    <property type="entry name" value="Cupredoxins - blue copper proteins"/>
    <property type="match status" value="3"/>
</dbReference>
<dbReference type="PANTHER" id="PTHR48267">
    <property type="entry name" value="CUPREDOXIN SUPERFAMILY PROTEIN"/>
    <property type="match status" value="1"/>
</dbReference>
<dbReference type="InterPro" id="IPR045087">
    <property type="entry name" value="Cu-oxidase_fam"/>
</dbReference>
<dbReference type="PROSITE" id="PS51318">
    <property type="entry name" value="TAT"/>
    <property type="match status" value="1"/>
</dbReference>
<dbReference type="InterPro" id="IPR011706">
    <property type="entry name" value="Cu-oxidase_C"/>
</dbReference>
<gene>
    <name evidence="3" type="ORF">CH338_22795</name>
</gene>
<evidence type="ECO:0000313" key="3">
    <source>
        <dbReference type="EMBL" id="RAI33304.1"/>
    </source>
</evidence>